<sequence>MGMGLSQLFPQFKTPLLVDVYQESASGELSAMVNIVKQYTPNTWDSYSKTSILESDTEKYRELRNEDLQAYGQFLIREQLLLKSLKTETSPLYRMRYYVTVNNSNRDKVVKYNLDPRRCGMGLSTLSFNKKLDYCEPGRSVVAVKVLTTEPDKETICPKTSCDYFIENILMKDENFWNSSP</sequence>
<proteinExistence type="predicted"/>
<protein>
    <submittedName>
        <fullName evidence="1">Uncharacterized protein</fullName>
    </submittedName>
</protein>
<dbReference type="AlphaFoldDB" id="A0A8J6LN38"/>
<evidence type="ECO:0000313" key="2">
    <source>
        <dbReference type="Proteomes" id="UP000719412"/>
    </source>
</evidence>
<dbReference type="Proteomes" id="UP000719412">
    <property type="component" value="Unassembled WGS sequence"/>
</dbReference>
<reference evidence="1" key="1">
    <citation type="journal article" date="2020" name="J Insects Food Feed">
        <title>The yellow mealworm (Tenebrio molitor) genome: a resource for the emerging insects as food and feed industry.</title>
        <authorList>
            <person name="Eriksson T."/>
            <person name="Andere A."/>
            <person name="Kelstrup H."/>
            <person name="Emery V."/>
            <person name="Picard C."/>
        </authorList>
    </citation>
    <scope>NUCLEOTIDE SEQUENCE</scope>
    <source>
        <strain evidence="1">Stoneville</strain>
        <tissue evidence="1">Whole head</tissue>
    </source>
</reference>
<keyword evidence="2" id="KW-1185">Reference proteome</keyword>
<reference evidence="1" key="2">
    <citation type="submission" date="2021-08" db="EMBL/GenBank/DDBJ databases">
        <authorList>
            <person name="Eriksson T."/>
        </authorList>
    </citation>
    <scope>NUCLEOTIDE SEQUENCE</scope>
    <source>
        <strain evidence="1">Stoneville</strain>
        <tissue evidence="1">Whole head</tissue>
    </source>
</reference>
<gene>
    <name evidence="1" type="ORF">GEV33_004055</name>
</gene>
<organism evidence="1 2">
    <name type="scientific">Tenebrio molitor</name>
    <name type="common">Yellow mealworm beetle</name>
    <dbReference type="NCBI Taxonomy" id="7067"/>
    <lineage>
        <taxon>Eukaryota</taxon>
        <taxon>Metazoa</taxon>
        <taxon>Ecdysozoa</taxon>
        <taxon>Arthropoda</taxon>
        <taxon>Hexapoda</taxon>
        <taxon>Insecta</taxon>
        <taxon>Pterygota</taxon>
        <taxon>Neoptera</taxon>
        <taxon>Endopterygota</taxon>
        <taxon>Coleoptera</taxon>
        <taxon>Polyphaga</taxon>
        <taxon>Cucujiformia</taxon>
        <taxon>Tenebrionidae</taxon>
        <taxon>Tenebrio</taxon>
    </lineage>
</organism>
<dbReference type="EMBL" id="JABDTM020016772">
    <property type="protein sequence ID" value="KAH0818736.1"/>
    <property type="molecule type" value="Genomic_DNA"/>
</dbReference>
<name>A0A8J6LN38_TENMO</name>
<evidence type="ECO:0000313" key="1">
    <source>
        <dbReference type="EMBL" id="KAH0818736.1"/>
    </source>
</evidence>
<comment type="caution">
    <text evidence="1">The sequence shown here is derived from an EMBL/GenBank/DDBJ whole genome shotgun (WGS) entry which is preliminary data.</text>
</comment>
<accession>A0A8J6LN38</accession>